<dbReference type="Proteomes" id="UP001489719">
    <property type="component" value="Unassembled WGS sequence"/>
</dbReference>
<comment type="caution">
    <text evidence="1">The sequence shown here is derived from an EMBL/GenBank/DDBJ whole genome shotgun (WGS) entry which is preliminary data.</text>
</comment>
<protein>
    <submittedName>
        <fullName evidence="1">Isoflavone reductase</fullName>
    </submittedName>
</protein>
<sequence length="306" mass="33312">MSTVIKNVIVLGAGGNLGSVLVSALQESGFSVTALTRVSSTATFPPDITVTKADYNSFSSLVAAFQGQDAIVSAIATFSVAEQKTAIDAAVAANVKRFIPSEFGGDTSLPGTEEFAPFAIEKQKMVKYLKTKETEGLSWTAICCGAFFHWVLELGNGTMGWDIEARKVTIFDSGTQPFEASTVSQVRRAVVSTLRHLDETRNTYVYINSFTLTQNKVLSTLERLSGKKFEITNGSTKEIAARGQEHLREGDFENGYPEIVTAATYGPWGFDHFGGRAVQWNEILGLPEEEDFDSVIQSVLEKKHLV</sequence>
<evidence type="ECO:0000313" key="2">
    <source>
        <dbReference type="Proteomes" id="UP001489719"/>
    </source>
</evidence>
<keyword evidence="2" id="KW-1185">Reference proteome</keyword>
<dbReference type="EMBL" id="MU970095">
    <property type="protein sequence ID" value="KAK9321577.1"/>
    <property type="molecule type" value="Genomic_DNA"/>
</dbReference>
<organism evidence="1 2">
    <name type="scientific">Lipomyces orientalis</name>
    <dbReference type="NCBI Taxonomy" id="1233043"/>
    <lineage>
        <taxon>Eukaryota</taxon>
        <taxon>Fungi</taxon>
        <taxon>Dikarya</taxon>
        <taxon>Ascomycota</taxon>
        <taxon>Saccharomycotina</taxon>
        <taxon>Lipomycetes</taxon>
        <taxon>Lipomycetales</taxon>
        <taxon>Lipomycetaceae</taxon>
        <taxon>Lipomyces</taxon>
    </lineage>
</organism>
<accession>A0ACC3TL06</accession>
<gene>
    <name evidence="1" type="ORF">V1517DRAFT_347117</name>
</gene>
<reference evidence="2" key="1">
    <citation type="journal article" date="2024" name="Front. Bioeng. Biotechnol.">
        <title>Genome-scale model development and genomic sequencing of the oleaginous clade Lipomyces.</title>
        <authorList>
            <person name="Czajka J.J."/>
            <person name="Han Y."/>
            <person name="Kim J."/>
            <person name="Mondo S.J."/>
            <person name="Hofstad B.A."/>
            <person name="Robles A."/>
            <person name="Haridas S."/>
            <person name="Riley R."/>
            <person name="LaButti K."/>
            <person name="Pangilinan J."/>
            <person name="Andreopoulos W."/>
            <person name="Lipzen A."/>
            <person name="Yan J."/>
            <person name="Wang M."/>
            <person name="Ng V."/>
            <person name="Grigoriev I.V."/>
            <person name="Spatafora J.W."/>
            <person name="Magnuson J.K."/>
            <person name="Baker S.E."/>
            <person name="Pomraning K.R."/>
        </authorList>
    </citation>
    <scope>NUCLEOTIDE SEQUENCE [LARGE SCALE GENOMIC DNA]</scope>
    <source>
        <strain evidence="2">CBS 10300</strain>
    </source>
</reference>
<name>A0ACC3TL06_9ASCO</name>
<proteinExistence type="predicted"/>
<evidence type="ECO:0000313" key="1">
    <source>
        <dbReference type="EMBL" id="KAK9321577.1"/>
    </source>
</evidence>